<proteinExistence type="predicted"/>
<sequence length="86" mass="9915">MQKDSIKQSLILLATYAKETVEKPERAKIIEKNVQIVNSYLDKAGVTNVEIQSDVDNRYVLNYRNMGMDERIELLLEGSSKRILSR</sequence>
<keyword evidence="2" id="KW-1185">Reference proteome</keyword>
<name>A0A4R3MP93_9FIRM</name>
<comment type="caution">
    <text evidence="1">The sequence shown here is derived from an EMBL/GenBank/DDBJ whole genome shotgun (WGS) entry which is preliminary data.</text>
</comment>
<reference evidence="1 2" key="1">
    <citation type="submission" date="2019-03" db="EMBL/GenBank/DDBJ databases">
        <title>Genomic Encyclopedia of Type Strains, Phase IV (KMG-IV): sequencing the most valuable type-strain genomes for metagenomic binning, comparative biology and taxonomic classification.</title>
        <authorList>
            <person name="Goeker M."/>
        </authorList>
    </citation>
    <scope>NUCLEOTIDE SEQUENCE [LARGE SCALE GENOMIC DNA]</scope>
    <source>
        <strain evidence="1 2">DSM 24629</strain>
    </source>
</reference>
<dbReference type="RefSeq" id="WP_132249745.1">
    <property type="nucleotide sequence ID" value="NZ_SMAL01000001.1"/>
</dbReference>
<gene>
    <name evidence="1" type="ORF">EDC18_101414</name>
</gene>
<dbReference type="Proteomes" id="UP000294902">
    <property type="component" value="Unassembled WGS sequence"/>
</dbReference>
<organism evidence="1 2">
    <name type="scientific">Natranaerovirga pectinivora</name>
    <dbReference type="NCBI Taxonomy" id="682400"/>
    <lineage>
        <taxon>Bacteria</taxon>
        <taxon>Bacillati</taxon>
        <taxon>Bacillota</taxon>
        <taxon>Clostridia</taxon>
        <taxon>Lachnospirales</taxon>
        <taxon>Natranaerovirgaceae</taxon>
        <taxon>Natranaerovirga</taxon>
    </lineage>
</organism>
<accession>A0A4R3MP93</accession>
<dbReference type="AlphaFoldDB" id="A0A4R3MP93"/>
<protein>
    <submittedName>
        <fullName evidence="1">Uncharacterized protein</fullName>
    </submittedName>
</protein>
<evidence type="ECO:0000313" key="1">
    <source>
        <dbReference type="EMBL" id="TCT17117.1"/>
    </source>
</evidence>
<evidence type="ECO:0000313" key="2">
    <source>
        <dbReference type="Proteomes" id="UP000294902"/>
    </source>
</evidence>
<dbReference type="EMBL" id="SMAL01000001">
    <property type="protein sequence ID" value="TCT17117.1"/>
    <property type="molecule type" value="Genomic_DNA"/>
</dbReference>